<dbReference type="GO" id="GO:0006633">
    <property type="term" value="P:fatty acid biosynthetic process"/>
    <property type="evidence" value="ECO:0007669"/>
    <property type="project" value="UniProtKB-UniPathway"/>
</dbReference>
<keyword evidence="4 9" id="KW-0521">NADP</keyword>
<feature type="binding site" evidence="9">
    <location>
        <begin position="164"/>
        <end position="168"/>
    </location>
    <ligand>
        <name>NADP(+)</name>
        <dbReference type="ChEBI" id="CHEBI:58349"/>
    </ligand>
</feature>
<feature type="binding site" evidence="9">
    <location>
        <begin position="21"/>
        <end position="24"/>
    </location>
    <ligand>
        <name>NADP(+)</name>
        <dbReference type="ChEBI" id="CHEBI:58349"/>
    </ligand>
</feature>
<dbReference type="GO" id="GO:0004316">
    <property type="term" value="F:3-oxoacyl-[acyl-carrier-protein] reductase (NADPH) activity"/>
    <property type="evidence" value="ECO:0007669"/>
    <property type="project" value="UniProtKB-UniRule"/>
</dbReference>
<evidence type="ECO:0000256" key="4">
    <source>
        <dbReference type="ARBA" id="ARBA00022857"/>
    </source>
</evidence>
<dbReference type="InterPro" id="IPR057326">
    <property type="entry name" value="KR_dom"/>
</dbReference>
<evidence type="ECO:0000256" key="6">
    <source>
        <dbReference type="ARBA" id="ARBA00023221"/>
    </source>
</evidence>
<dbReference type="PRINTS" id="PR00081">
    <property type="entry name" value="GDHRDH"/>
</dbReference>
<keyword evidence="6" id="KW-0753">Steroid metabolism</keyword>
<dbReference type="InterPro" id="IPR050259">
    <property type="entry name" value="SDR"/>
</dbReference>
<name>A0A0S6UCJ2_NEOTH</name>
<dbReference type="UniPathway" id="UPA00094"/>
<evidence type="ECO:0000256" key="5">
    <source>
        <dbReference type="ARBA" id="ARBA00023002"/>
    </source>
</evidence>
<dbReference type="NCBIfam" id="NF005559">
    <property type="entry name" value="PRK07231.1"/>
    <property type="match status" value="1"/>
</dbReference>
<dbReference type="FunFam" id="3.40.50.720:FF:000115">
    <property type="entry name" value="3-oxoacyl-[acyl-carrier-protein] reductase FabG"/>
    <property type="match status" value="1"/>
</dbReference>
<dbReference type="GO" id="GO:0051287">
    <property type="term" value="F:NAD binding"/>
    <property type="evidence" value="ECO:0007669"/>
    <property type="project" value="UniProtKB-UniRule"/>
</dbReference>
<protein>
    <recommendedName>
        <fullName evidence="3 10">3-oxoacyl-[acyl-carrier-protein] reductase</fullName>
        <ecNumber evidence="3 10">1.1.1.100</ecNumber>
    </recommendedName>
</protein>
<dbReference type="PANTHER" id="PTHR42879">
    <property type="entry name" value="3-OXOACYL-(ACYL-CARRIER-PROTEIN) REDUCTASE"/>
    <property type="match status" value="1"/>
</dbReference>
<evidence type="ECO:0000259" key="11">
    <source>
        <dbReference type="SMART" id="SM00822"/>
    </source>
</evidence>
<feature type="domain" description="Ketoreductase" evidence="11">
    <location>
        <begin position="15"/>
        <end position="200"/>
    </location>
</feature>
<reference evidence="12" key="1">
    <citation type="journal article" date="2014" name="Gene">
        <title>Genome-guided analysis of transformation efficiency and carbon dioxide assimilation by Moorella thermoacetica Y72.</title>
        <authorList>
            <person name="Tsukahara K."/>
            <person name="Kita A."/>
            <person name="Nakashimada Y."/>
            <person name="Hoshino T."/>
            <person name="Murakami K."/>
        </authorList>
    </citation>
    <scope>NUCLEOTIDE SEQUENCE [LARGE SCALE GENOMIC DNA]</scope>
    <source>
        <strain evidence="12">Y72</strain>
    </source>
</reference>
<comment type="function">
    <text evidence="10">Catalyzes the NADPH-dependent reduction of beta-ketoacyl-ACP substrates to beta-hydroxyacyl-ACP products, the first reductive step in the elongation cycle of fatty acid biosynthesis.</text>
</comment>
<evidence type="ECO:0000256" key="1">
    <source>
        <dbReference type="ARBA" id="ARBA00005194"/>
    </source>
</evidence>
<dbReference type="Gene3D" id="3.40.50.720">
    <property type="entry name" value="NAD(P)-binding Rossmann-like Domain"/>
    <property type="match status" value="1"/>
</dbReference>
<comment type="subunit">
    <text evidence="10">Homotetramer.</text>
</comment>
<evidence type="ECO:0000256" key="3">
    <source>
        <dbReference type="ARBA" id="ARBA00012948"/>
    </source>
</evidence>
<accession>A0A0S6UCJ2</accession>
<proteinExistence type="inferred from homology"/>
<keyword evidence="5 10" id="KW-0560">Oxidoreductase</keyword>
<feature type="binding site" evidence="9">
    <location>
        <position position="99"/>
    </location>
    <ligand>
        <name>NADP(+)</name>
        <dbReference type="ChEBI" id="CHEBI:58349"/>
    </ligand>
</feature>
<sequence length="258" mass="27408">MRYCRRLSKMILDGQVAVVTGASRGIGRATAIEMARAGARVVVNYARQEGAAAEVVAAIRDGGGQAIAVQADISDHTAARELIQATIQEFGRLDILVNNAGIARDNLAARLKPEDWTAVLQTNLTGIFNCCQAALKPMLRQRQGRIINLTSVVALRGNVGQVNYAAAKAGVIGFTRSLAKEVASRGILVNAVAPGFITTEMTAVLDEETRKEFYRHIPLGRPGEPEEVAGVVLFLASPAARYMTGQVLVVDGGLTLAL</sequence>
<dbReference type="AlphaFoldDB" id="A0A0S6UCJ2"/>
<dbReference type="PANTHER" id="PTHR42879:SF2">
    <property type="entry name" value="3-OXOACYL-[ACYL-CARRIER-PROTEIN] REDUCTASE FABG"/>
    <property type="match status" value="1"/>
</dbReference>
<dbReference type="SMART" id="SM00822">
    <property type="entry name" value="PKS_KR"/>
    <property type="match status" value="1"/>
</dbReference>
<feature type="binding site" evidence="9">
    <location>
        <position position="197"/>
    </location>
    <ligand>
        <name>NADP(+)</name>
        <dbReference type="ChEBI" id="CHEBI:58349"/>
    </ligand>
</feature>
<dbReference type="NCBIfam" id="TIGR01830">
    <property type="entry name" value="3oxo_ACP_reduc"/>
    <property type="match status" value="1"/>
</dbReference>
<evidence type="ECO:0000256" key="7">
    <source>
        <dbReference type="ARBA" id="ARBA00048508"/>
    </source>
</evidence>
<keyword evidence="10" id="KW-0275">Fatty acid biosynthesis</keyword>
<comment type="pathway">
    <text evidence="1 10">Lipid metabolism; fatty acid biosynthesis.</text>
</comment>
<evidence type="ECO:0000256" key="9">
    <source>
        <dbReference type="PIRSR" id="PIRSR611284-2"/>
    </source>
</evidence>
<dbReference type="InterPro" id="IPR036291">
    <property type="entry name" value="NAD(P)-bd_dom_sf"/>
</dbReference>
<keyword evidence="10" id="KW-0443">Lipid metabolism</keyword>
<gene>
    <name evidence="12" type="ORF">MTY_2022</name>
</gene>
<dbReference type="NCBIfam" id="NF009466">
    <property type="entry name" value="PRK12826.1-2"/>
    <property type="match status" value="1"/>
</dbReference>
<comment type="similarity">
    <text evidence="2 10">Belongs to the short-chain dehydrogenases/reductases (SDR) family.</text>
</comment>
<comment type="catalytic activity">
    <reaction evidence="7 10">
        <text>a (3R)-hydroxyacyl-[ACP] + NADP(+) = a 3-oxoacyl-[ACP] + NADPH + H(+)</text>
        <dbReference type="Rhea" id="RHEA:17397"/>
        <dbReference type="Rhea" id="RHEA-COMP:9916"/>
        <dbReference type="Rhea" id="RHEA-COMP:9945"/>
        <dbReference type="ChEBI" id="CHEBI:15378"/>
        <dbReference type="ChEBI" id="CHEBI:57783"/>
        <dbReference type="ChEBI" id="CHEBI:58349"/>
        <dbReference type="ChEBI" id="CHEBI:78776"/>
        <dbReference type="ChEBI" id="CHEBI:78827"/>
        <dbReference type="EC" id="1.1.1.100"/>
    </reaction>
</comment>
<dbReference type="InterPro" id="IPR002347">
    <property type="entry name" value="SDR_fam"/>
</dbReference>
<keyword evidence="10" id="KW-0444">Lipid biosynthesis</keyword>
<dbReference type="Pfam" id="PF13561">
    <property type="entry name" value="adh_short_C2"/>
    <property type="match status" value="1"/>
</dbReference>
<dbReference type="Proteomes" id="UP000063718">
    <property type="component" value="Unassembled WGS sequence"/>
</dbReference>
<dbReference type="CDD" id="cd05333">
    <property type="entry name" value="BKR_SDR_c"/>
    <property type="match status" value="1"/>
</dbReference>
<dbReference type="GO" id="GO:0008202">
    <property type="term" value="P:steroid metabolic process"/>
    <property type="evidence" value="ECO:0007669"/>
    <property type="project" value="UniProtKB-KW"/>
</dbReference>
<evidence type="ECO:0000256" key="8">
    <source>
        <dbReference type="PIRSR" id="PIRSR611284-1"/>
    </source>
</evidence>
<dbReference type="EMBL" id="DF238840">
    <property type="protein sequence ID" value="GAF26682.1"/>
    <property type="molecule type" value="Genomic_DNA"/>
</dbReference>
<organism evidence="12">
    <name type="scientific">Moorella thermoacetica Y72</name>
    <dbReference type="NCBI Taxonomy" id="1325331"/>
    <lineage>
        <taxon>Bacteria</taxon>
        <taxon>Bacillati</taxon>
        <taxon>Bacillota</taxon>
        <taxon>Clostridia</taxon>
        <taxon>Neomoorellales</taxon>
        <taxon>Neomoorellaceae</taxon>
        <taxon>Neomoorella</taxon>
    </lineage>
</organism>
<evidence type="ECO:0000256" key="2">
    <source>
        <dbReference type="ARBA" id="ARBA00006484"/>
    </source>
</evidence>
<dbReference type="EC" id="1.1.1.100" evidence="3 10"/>
<dbReference type="InterPro" id="IPR020904">
    <property type="entry name" value="Sc_DH/Rdtase_CS"/>
</dbReference>
<feature type="active site" description="Proton acceptor" evidence="8">
    <location>
        <position position="164"/>
    </location>
</feature>
<evidence type="ECO:0000313" key="12">
    <source>
        <dbReference type="EMBL" id="GAF26682.1"/>
    </source>
</evidence>
<dbReference type="PROSITE" id="PS00061">
    <property type="entry name" value="ADH_SHORT"/>
    <property type="match status" value="1"/>
</dbReference>
<dbReference type="InterPro" id="IPR011284">
    <property type="entry name" value="3oxo_ACP_reduc"/>
</dbReference>
<dbReference type="SUPFAM" id="SSF51735">
    <property type="entry name" value="NAD(P)-binding Rossmann-fold domains"/>
    <property type="match status" value="1"/>
</dbReference>
<keyword evidence="10" id="KW-0276">Fatty acid metabolism</keyword>
<dbReference type="PRINTS" id="PR00080">
    <property type="entry name" value="SDRFAMILY"/>
</dbReference>
<evidence type="ECO:0000256" key="10">
    <source>
        <dbReference type="RuleBase" id="RU366074"/>
    </source>
</evidence>